<accession>A0A2C6LAU1</accession>
<feature type="region of interest" description="Disordered" evidence="1">
    <location>
        <begin position="374"/>
        <end position="474"/>
    </location>
</feature>
<protein>
    <submittedName>
        <fullName evidence="2">Uncharacterized protein</fullName>
    </submittedName>
</protein>
<dbReference type="Proteomes" id="UP000221165">
    <property type="component" value="Unassembled WGS sequence"/>
</dbReference>
<organism evidence="2 3">
    <name type="scientific">Cystoisospora suis</name>
    <dbReference type="NCBI Taxonomy" id="483139"/>
    <lineage>
        <taxon>Eukaryota</taxon>
        <taxon>Sar</taxon>
        <taxon>Alveolata</taxon>
        <taxon>Apicomplexa</taxon>
        <taxon>Conoidasida</taxon>
        <taxon>Coccidia</taxon>
        <taxon>Eucoccidiorida</taxon>
        <taxon>Eimeriorina</taxon>
        <taxon>Sarcocystidae</taxon>
        <taxon>Cystoisospora</taxon>
    </lineage>
</organism>
<dbReference type="EMBL" id="MIGC01000675">
    <property type="protein sequence ID" value="PHJ24448.1"/>
    <property type="molecule type" value="Genomic_DNA"/>
</dbReference>
<dbReference type="GeneID" id="94425114"/>
<evidence type="ECO:0000313" key="3">
    <source>
        <dbReference type="Proteomes" id="UP000221165"/>
    </source>
</evidence>
<dbReference type="RefSeq" id="XP_067926121.1">
    <property type="nucleotide sequence ID" value="XM_068061903.1"/>
</dbReference>
<proteinExistence type="predicted"/>
<comment type="caution">
    <text evidence="2">The sequence shown here is derived from an EMBL/GenBank/DDBJ whole genome shotgun (WGS) entry which is preliminary data.</text>
</comment>
<dbReference type="VEuPathDB" id="ToxoDB:CSUI_001698"/>
<feature type="region of interest" description="Disordered" evidence="1">
    <location>
        <begin position="508"/>
        <end position="530"/>
    </location>
</feature>
<feature type="compositionally biased region" description="Low complexity" evidence="1">
    <location>
        <begin position="96"/>
        <end position="105"/>
    </location>
</feature>
<feature type="region of interest" description="Disordered" evidence="1">
    <location>
        <begin position="337"/>
        <end position="356"/>
    </location>
</feature>
<evidence type="ECO:0000313" key="2">
    <source>
        <dbReference type="EMBL" id="PHJ24448.1"/>
    </source>
</evidence>
<keyword evidence="3" id="KW-1185">Reference proteome</keyword>
<feature type="compositionally biased region" description="Polar residues" evidence="1">
    <location>
        <begin position="28"/>
        <end position="52"/>
    </location>
</feature>
<feature type="compositionally biased region" description="Low complexity" evidence="1">
    <location>
        <begin position="347"/>
        <end position="356"/>
    </location>
</feature>
<sequence length="530" mass="57668">MSGVHTPSPPPPPPPPPLPSSSLHSHQQENVSAPHSTSLPSSPGGNPSQSFSPRLPNVHPFKDSVASPEKASFSTSFLASPELGLHSSLPRDGEASLSSSSSTDMSSREKRHHGGTDRNREREEEEEQEGEEEEGVGGMKRELKIQVAEFLLKRRFQSAVRLASEALQQTGISRQEILQWVTVKIFALLAVKDGVGIANTIESLPYPLSSSYWKSGSSPSSEESRKPFVEKSFSSRDILQQRSSSSSSSSTSMIPFCLRLLLACAPSVCTPQSPGALDSMYSILNFTQRELDRYCHPSRCSCPPCKNPRGLRHRSPSTSSPTLPSFLRNALRTSLLSNPPCKPTPRPTCSSSSPPAGVSSQFSSSLFLGDCPVSSSTPSEHSLLRECDKRPLSSPSPEVSMQTTNATSSLSAREEQCSSSSPSSASTFQSTRLNEKGEKGNGETTEERKNGVVTDGAQQQEEEEEKEKHKREEEERKMALHALWLERLTTVSFLTAEVLVARGYPQVNTPSELSHSSSFSSPFTSYPLPY</sequence>
<feature type="compositionally biased region" description="Polar residues" evidence="1">
    <location>
        <begin position="393"/>
        <end position="407"/>
    </location>
</feature>
<feature type="region of interest" description="Disordered" evidence="1">
    <location>
        <begin position="1"/>
        <end position="137"/>
    </location>
</feature>
<feature type="compositionally biased region" description="Acidic residues" evidence="1">
    <location>
        <begin position="123"/>
        <end position="135"/>
    </location>
</feature>
<feature type="compositionally biased region" description="Low complexity" evidence="1">
    <location>
        <begin position="509"/>
        <end position="530"/>
    </location>
</feature>
<dbReference type="AlphaFoldDB" id="A0A2C6LAU1"/>
<feature type="compositionally biased region" description="Pro residues" evidence="1">
    <location>
        <begin position="7"/>
        <end position="19"/>
    </location>
</feature>
<evidence type="ECO:0000256" key="1">
    <source>
        <dbReference type="SAM" id="MobiDB-lite"/>
    </source>
</evidence>
<feature type="compositionally biased region" description="Basic and acidic residues" evidence="1">
    <location>
        <begin position="382"/>
        <end position="391"/>
    </location>
</feature>
<dbReference type="OrthoDB" id="428342at2759"/>
<feature type="compositionally biased region" description="Low complexity" evidence="1">
    <location>
        <begin position="417"/>
        <end position="432"/>
    </location>
</feature>
<name>A0A2C6LAU1_9APIC</name>
<reference evidence="2 3" key="1">
    <citation type="journal article" date="2017" name="Int. J. Parasitol.">
        <title>The genome of the protozoan parasite Cystoisospora suis and a reverse vaccinology approach to identify vaccine candidates.</title>
        <authorList>
            <person name="Palmieri N."/>
            <person name="Shrestha A."/>
            <person name="Ruttkowski B."/>
            <person name="Beck T."/>
            <person name="Vogl C."/>
            <person name="Tomley F."/>
            <person name="Blake D.P."/>
            <person name="Joachim A."/>
        </authorList>
    </citation>
    <scope>NUCLEOTIDE SEQUENCE [LARGE SCALE GENOMIC DNA]</scope>
    <source>
        <strain evidence="2 3">Wien I</strain>
    </source>
</reference>
<gene>
    <name evidence="2" type="ORF">CSUI_001698</name>
</gene>
<feature type="compositionally biased region" description="Basic and acidic residues" evidence="1">
    <location>
        <begin position="433"/>
        <end position="450"/>
    </location>
</feature>